<organism evidence="1 2">
    <name type="scientific">Methanimicrococcus hacksteinii</name>
    <dbReference type="NCBI Taxonomy" id="3028293"/>
    <lineage>
        <taxon>Archaea</taxon>
        <taxon>Methanobacteriati</taxon>
        <taxon>Methanobacteriota</taxon>
        <taxon>Stenosarchaea group</taxon>
        <taxon>Methanomicrobia</taxon>
        <taxon>Methanosarcinales</taxon>
        <taxon>Methanosarcinaceae</taxon>
        <taxon>Methanimicrococcus</taxon>
    </lineage>
</organism>
<comment type="caution">
    <text evidence="1">The sequence shown here is derived from an EMBL/GenBank/DDBJ whole genome shotgun (WGS) entry which is preliminary data.</text>
</comment>
<sequence length="141" mass="16194">MARRTFSLSKKSGNQKTAVTFQRNKTKTNCVLNQTKIWIFEDGGHFELVQLSSKSKLELFKPLPLVVFYDGALYKIENHLFEISSSHKSFKKALEDMELQINALWDDFVLTDQFASGGLSLQKNILAYVREKKNDNPFKNG</sequence>
<protein>
    <submittedName>
        <fullName evidence="1">Uncharacterized protein</fullName>
    </submittedName>
</protein>
<keyword evidence="2" id="KW-1185">Reference proteome</keyword>
<evidence type="ECO:0000313" key="1">
    <source>
        <dbReference type="EMBL" id="MDV0445988.1"/>
    </source>
</evidence>
<accession>A0ABU3VRG5</accession>
<gene>
    <name evidence="1" type="ORF">MmiAt1_15940</name>
</gene>
<reference evidence="1 2" key="1">
    <citation type="submission" date="2023-06" db="EMBL/GenBank/DDBJ databases">
        <title>Genome sequence of Methanimicrococcus sp. At1.</title>
        <authorList>
            <person name="Protasov E."/>
            <person name="Platt K."/>
            <person name="Poehlein A."/>
            <person name="Daniel R."/>
            <person name="Brune A."/>
        </authorList>
    </citation>
    <scope>NUCLEOTIDE SEQUENCE [LARGE SCALE GENOMIC DNA]</scope>
    <source>
        <strain evidence="1 2">At1</strain>
    </source>
</reference>
<dbReference type="RefSeq" id="WP_318786426.1">
    <property type="nucleotide sequence ID" value="NZ_JAWDKC010000029.1"/>
</dbReference>
<evidence type="ECO:0000313" key="2">
    <source>
        <dbReference type="Proteomes" id="UP001272052"/>
    </source>
</evidence>
<proteinExistence type="predicted"/>
<dbReference type="EMBL" id="JAWDKC010000029">
    <property type="protein sequence ID" value="MDV0445988.1"/>
    <property type="molecule type" value="Genomic_DNA"/>
</dbReference>
<name>A0ABU3VRG5_9EURY</name>
<dbReference type="Proteomes" id="UP001272052">
    <property type="component" value="Unassembled WGS sequence"/>
</dbReference>